<proteinExistence type="predicted"/>
<comment type="caution">
    <text evidence="1">The sequence shown here is derived from an EMBL/GenBank/DDBJ whole genome shotgun (WGS) entry which is preliminary data.</text>
</comment>
<keyword evidence="2" id="KW-1185">Reference proteome</keyword>
<accession>A0ABS9SER3</accession>
<protein>
    <submittedName>
        <fullName evidence="1">Uncharacterized protein</fullName>
    </submittedName>
</protein>
<organism evidence="1 2">
    <name type="scientific">Niabella ginsengisoli</name>
    <dbReference type="NCBI Taxonomy" id="522298"/>
    <lineage>
        <taxon>Bacteria</taxon>
        <taxon>Pseudomonadati</taxon>
        <taxon>Bacteroidota</taxon>
        <taxon>Chitinophagia</taxon>
        <taxon>Chitinophagales</taxon>
        <taxon>Chitinophagaceae</taxon>
        <taxon>Niabella</taxon>
    </lineage>
</organism>
<dbReference type="EMBL" id="JAKWBL010000001">
    <property type="protein sequence ID" value="MCH5596811.1"/>
    <property type="molecule type" value="Genomic_DNA"/>
</dbReference>
<reference evidence="1 2" key="1">
    <citation type="submission" date="2022-02" db="EMBL/GenBank/DDBJ databases">
        <authorList>
            <person name="Min J."/>
        </authorList>
    </citation>
    <scope>NUCLEOTIDE SEQUENCE [LARGE SCALE GENOMIC DNA]</scope>
    <source>
        <strain evidence="1 2">GR10-1</strain>
    </source>
</reference>
<evidence type="ECO:0000313" key="2">
    <source>
        <dbReference type="Proteomes" id="UP001202248"/>
    </source>
</evidence>
<gene>
    <name evidence="1" type="ORF">MKP09_02165</name>
</gene>
<evidence type="ECO:0000313" key="1">
    <source>
        <dbReference type="EMBL" id="MCH5596811.1"/>
    </source>
</evidence>
<dbReference type="RefSeq" id="WP_240826226.1">
    <property type="nucleotide sequence ID" value="NZ_JAKWBL010000001.1"/>
</dbReference>
<sequence length="90" mass="10637">MHTSFIKIIHFSRLVKINERLREFNYKKNNTAGDYVFDVDTADDRGNRIFFRLSKNDNEWTLNSTHAIPDWIGQHLQQLVTELEEGILSN</sequence>
<dbReference type="Proteomes" id="UP001202248">
    <property type="component" value="Unassembled WGS sequence"/>
</dbReference>
<name>A0ABS9SER3_9BACT</name>